<sequence length="558" mass="62472">MFQKKEEPPLKMLDRFKYFFIAHWRGVVTMITPVILIAVLTPFPPKKYQWCAYTLLVMAIYWVTECIPLIVTSFLPVIIFPLAGVASTATVCKAFINDSVMMFLGSLFLAYSVEQSGLHKRLAYCAIRLIGYSHYKLLLAMCLVTMFVSMWITNTAATTMMVPINFAILKVFEDQKVLQVYDTNTDGEKFASDLTTCYFCAATYSATIGGIGTLVGTATNLVFKGLFISSYPDAPEYLSFPKFSAFSIPMMIVLQFFTYMYLIIVYFGFLRPGSKAAKSATITDKAKEAARVVIEQDWKKLGSITFWEVMVIILFGGAMVAFFCRSPQIFPGWGDKISDHFGIEDKKFVRDSALALFVTFLMFLMPSTLNFFKNFTAKYHEDLPKKPIVSVLDWRVLNAIMPFSFMFLLGGGFALSNAAKTSGLNQKLGEFMRNLKNLPNIVVLLIVVIVVLFVTNFASNVAVINVFGPICMQLAKEINQNPLWYIIASGFTASFAFMIPVGTPGNLVVQGAAKIQTVKMIKAGAGPSLCTIIVTWLFMYFWAPVIWPDLKTLPAWVK</sequence>
<evidence type="ECO:0000313" key="1">
    <source>
        <dbReference type="EMBL" id="KAJ0177141.1"/>
    </source>
</evidence>
<reference evidence="1 2" key="1">
    <citation type="journal article" date="2021" name="Front. Genet.">
        <title>Chromosome-Level Genome Assembly Reveals Significant Gene Expansion in the Toll and IMD Signaling Pathways of Dendrolimus kikuchii.</title>
        <authorList>
            <person name="Zhou J."/>
            <person name="Wu P."/>
            <person name="Xiong Z."/>
            <person name="Liu N."/>
            <person name="Zhao N."/>
            <person name="Ji M."/>
            <person name="Qiu Y."/>
            <person name="Yang B."/>
        </authorList>
    </citation>
    <scope>NUCLEOTIDE SEQUENCE [LARGE SCALE GENOMIC DNA]</scope>
    <source>
        <strain evidence="1">Ann1</strain>
    </source>
</reference>
<comment type="caution">
    <text evidence="1">The sequence shown here is derived from an EMBL/GenBank/DDBJ whole genome shotgun (WGS) entry which is preliminary data.</text>
</comment>
<gene>
    <name evidence="1" type="ORF">K1T71_007150</name>
</gene>
<dbReference type="EMBL" id="CM034398">
    <property type="protein sequence ID" value="KAJ0177141.1"/>
    <property type="molecule type" value="Genomic_DNA"/>
</dbReference>
<protein>
    <submittedName>
        <fullName evidence="1">Uncharacterized protein</fullName>
    </submittedName>
</protein>
<organism evidence="1 2">
    <name type="scientific">Dendrolimus kikuchii</name>
    <dbReference type="NCBI Taxonomy" id="765133"/>
    <lineage>
        <taxon>Eukaryota</taxon>
        <taxon>Metazoa</taxon>
        <taxon>Ecdysozoa</taxon>
        <taxon>Arthropoda</taxon>
        <taxon>Hexapoda</taxon>
        <taxon>Insecta</taxon>
        <taxon>Pterygota</taxon>
        <taxon>Neoptera</taxon>
        <taxon>Endopterygota</taxon>
        <taxon>Lepidoptera</taxon>
        <taxon>Glossata</taxon>
        <taxon>Ditrysia</taxon>
        <taxon>Bombycoidea</taxon>
        <taxon>Lasiocampidae</taxon>
        <taxon>Dendrolimus</taxon>
    </lineage>
</organism>
<keyword evidence="2" id="KW-1185">Reference proteome</keyword>
<evidence type="ECO:0000313" key="2">
    <source>
        <dbReference type="Proteomes" id="UP000824533"/>
    </source>
</evidence>
<dbReference type="Proteomes" id="UP000824533">
    <property type="component" value="Linkage Group LG12"/>
</dbReference>
<accession>A0ACC1CZY2</accession>
<name>A0ACC1CZY2_9NEOP</name>
<proteinExistence type="predicted"/>